<organism evidence="2 3">
    <name type="scientific">Paenibacillus donghaensis</name>
    <dbReference type="NCBI Taxonomy" id="414771"/>
    <lineage>
        <taxon>Bacteria</taxon>
        <taxon>Bacillati</taxon>
        <taxon>Bacillota</taxon>
        <taxon>Bacilli</taxon>
        <taxon>Bacillales</taxon>
        <taxon>Paenibacillaceae</taxon>
        <taxon>Paenibacillus</taxon>
    </lineage>
</organism>
<accession>A0A2Z2KKE7</accession>
<dbReference type="SUPFAM" id="SSF51261">
    <property type="entry name" value="Duplicated hybrid motif"/>
    <property type="match status" value="1"/>
</dbReference>
<dbReference type="Gene3D" id="2.70.70.10">
    <property type="entry name" value="Glucose Permease (Domain IIA)"/>
    <property type="match status" value="1"/>
</dbReference>
<dbReference type="Pfam" id="PF01551">
    <property type="entry name" value="Peptidase_M23"/>
    <property type="match status" value="1"/>
</dbReference>
<evidence type="ECO:0000259" key="1">
    <source>
        <dbReference type="Pfam" id="PF01551"/>
    </source>
</evidence>
<proteinExistence type="predicted"/>
<dbReference type="KEGG" id="pdh:B9T62_25070"/>
<keyword evidence="3" id="KW-1185">Reference proteome</keyword>
<dbReference type="InterPro" id="IPR011055">
    <property type="entry name" value="Dup_hybrid_motif"/>
</dbReference>
<gene>
    <name evidence="2" type="ORF">B9T62_25070</name>
</gene>
<evidence type="ECO:0000313" key="3">
    <source>
        <dbReference type="Proteomes" id="UP000249890"/>
    </source>
</evidence>
<feature type="domain" description="M23ase beta-sheet core" evidence="1">
    <location>
        <begin position="199"/>
        <end position="281"/>
    </location>
</feature>
<name>A0A2Z2KKE7_9BACL</name>
<reference evidence="2 3" key="1">
    <citation type="submission" date="2017-06" db="EMBL/GenBank/DDBJ databases">
        <title>Complete genome sequence of Paenibacillus donghaensis KCTC 13049T isolated from East Sea sediment, South Korea.</title>
        <authorList>
            <person name="Jung B.K."/>
            <person name="Hong S.-J."/>
            <person name="Shin J.-H."/>
        </authorList>
    </citation>
    <scope>NUCLEOTIDE SEQUENCE [LARGE SCALE GENOMIC DNA]</scope>
    <source>
        <strain evidence="2 3">KCTC 13049</strain>
    </source>
</reference>
<dbReference type="InterPro" id="IPR016047">
    <property type="entry name" value="M23ase_b-sheet_dom"/>
</dbReference>
<dbReference type="Proteomes" id="UP000249890">
    <property type="component" value="Chromosome"/>
</dbReference>
<dbReference type="AlphaFoldDB" id="A0A2Z2KKE7"/>
<evidence type="ECO:0000313" key="2">
    <source>
        <dbReference type="EMBL" id="ASA23763.1"/>
    </source>
</evidence>
<protein>
    <recommendedName>
        <fullName evidence="1">M23ase beta-sheet core domain-containing protein</fullName>
    </recommendedName>
</protein>
<dbReference type="EMBL" id="CP021780">
    <property type="protein sequence ID" value="ASA23763.1"/>
    <property type="molecule type" value="Genomic_DNA"/>
</dbReference>
<dbReference type="CDD" id="cd12797">
    <property type="entry name" value="M23_peptidase"/>
    <property type="match status" value="1"/>
</dbReference>
<sequence>MDMEQKLDIKRRREQRIRSLLEEMPEATPPGGSPLFAKPVKASGYEEWNARLGTEPPGMNEPDPERIWKQRKRDWEGPEDGGRPRFTAGFIRRTVASLVVFSAVWGIFNVQQPWSQRVQVFVTGALSEDMDFAAARVWYEEHFDGAPAFIPIFGDKEVPAEKAQAPHELSAPVAGELLSSYDPVLQGVQIRPVSDSGGGVTVKSIDMGRVLSVTKQQEGLRIVVRHTGDLTAEYGNLSGTKLESGDWVQSGDTVGWMLETESAESPALFFAVMKDKTYIDPTEVVSFD</sequence>